<gene>
    <name evidence="2" type="ORF">GRJ2_000751100</name>
</gene>
<name>A0ABC9WCD5_GRUJA</name>
<proteinExistence type="predicted"/>
<dbReference type="PANTHER" id="PTHR33332">
    <property type="entry name" value="REVERSE TRANSCRIPTASE DOMAIN-CONTAINING PROTEIN"/>
    <property type="match status" value="1"/>
</dbReference>
<dbReference type="EMBL" id="BAAFJT010000002">
    <property type="protein sequence ID" value="GAB0182858.1"/>
    <property type="molecule type" value="Genomic_DNA"/>
</dbReference>
<dbReference type="AlphaFoldDB" id="A0ABC9WCD5"/>
<sequence length="144" mass="16249">MRFICRSSRELVDEVAKPLSIIFEKSWQFSEVPTDWKRGNITPIFKKGKKEGSGNYRPVSLTSVPGKIMEKILLETMLRHMENKEVIGDSQHGFTKGKSCLTNLEDFCDGVTALVNKGRATDVIYLDLCKVFNTVLHGILVSKL</sequence>
<reference evidence="2 3" key="1">
    <citation type="submission" date="2024-06" db="EMBL/GenBank/DDBJ databases">
        <title>The draft genome of Grus japonensis, version 3.</title>
        <authorList>
            <person name="Nabeshima K."/>
            <person name="Suzuki S."/>
            <person name="Onuma M."/>
        </authorList>
    </citation>
    <scope>NUCLEOTIDE SEQUENCE [LARGE SCALE GENOMIC DNA]</scope>
    <source>
        <strain evidence="2 3">451A</strain>
    </source>
</reference>
<keyword evidence="3" id="KW-1185">Reference proteome</keyword>
<dbReference type="InterPro" id="IPR000477">
    <property type="entry name" value="RT_dom"/>
</dbReference>
<feature type="domain" description="Reverse transcriptase" evidence="1">
    <location>
        <begin position="49"/>
        <end position="142"/>
    </location>
</feature>
<accession>A0ABC9WCD5</accession>
<dbReference type="Proteomes" id="UP001623348">
    <property type="component" value="Unassembled WGS sequence"/>
</dbReference>
<dbReference type="Pfam" id="PF00078">
    <property type="entry name" value="RVT_1"/>
    <property type="match status" value="1"/>
</dbReference>
<evidence type="ECO:0000313" key="3">
    <source>
        <dbReference type="Proteomes" id="UP001623348"/>
    </source>
</evidence>
<protein>
    <submittedName>
        <fullName evidence="2">Mitochondrial enolase superfamily member 1</fullName>
    </submittedName>
</protein>
<organism evidence="2 3">
    <name type="scientific">Grus japonensis</name>
    <name type="common">Japanese crane</name>
    <name type="synonym">Red-crowned crane</name>
    <dbReference type="NCBI Taxonomy" id="30415"/>
    <lineage>
        <taxon>Eukaryota</taxon>
        <taxon>Metazoa</taxon>
        <taxon>Chordata</taxon>
        <taxon>Craniata</taxon>
        <taxon>Vertebrata</taxon>
        <taxon>Euteleostomi</taxon>
        <taxon>Archelosauria</taxon>
        <taxon>Archosauria</taxon>
        <taxon>Dinosauria</taxon>
        <taxon>Saurischia</taxon>
        <taxon>Theropoda</taxon>
        <taxon>Coelurosauria</taxon>
        <taxon>Aves</taxon>
        <taxon>Neognathae</taxon>
        <taxon>Neoaves</taxon>
        <taxon>Gruiformes</taxon>
        <taxon>Gruidae</taxon>
        <taxon>Grus</taxon>
    </lineage>
</organism>
<evidence type="ECO:0000259" key="1">
    <source>
        <dbReference type="Pfam" id="PF00078"/>
    </source>
</evidence>
<evidence type="ECO:0000313" key="2">
    <source>
        <dbReference type="EMBL" id="GAB0182858.1"/>
    </source>
</evidence>
<comment type="caution">
    <text evidence="2">The sequence shown here is derived from an EMBL/GenBank/DDBJ whole genome shotgun (WGS) entry which is preliminary data.</text>
</comment>